<dbReference type="PANTHER" id="PTHR43806">
    <property type="entry name" value="PEPTIDASE S8"/>
    <property type="match status" value="1"/>
</dbReference>
<dbReference type="GO" id="GO:0004252">
    <property type="term" value="F:serine-type endopeptidase activity"/>
    <property type="evidence" value="ECO:0007669"/>
    <property type="project" value="UniProtKB-UniRule"/>
</dbReference>
<feature type="active site" description="Charge relay system" evidence="6">
    <location>
        <position position="210"/>
    </location>
</feature>
<dbReference type="PANTHER" id="PTHR43806:SF58">
    <property type="entry name" value="ALKALINE PROTEASE 1-RELATED"/>
    <property type="match status" value="1"/>
</dbReference>
<dbReference type="Proteomes" id="UP001201980">
    <property type="component" value="Unassembled WGS sequence"/>
</dbReference>
<protein>
    <submittedName>
        <fullName evidence="10">Uncharacterized protein</fullName>
    </submittedName>
</protein>
<dbReference type="InterPro" id="IPR015500">
    <property type="entry name" value="Peptidase_S8_subtilisin-rel"/>
</dbReference>
<dbReference type="InterPro" id="IPR023828">
    <property type="entry name" value="Peptidase_S8_Ser-AS"/>
</dbReference>
<dbReference type="Gene3D" id="3.30.70.80">
    <property type="entry name" value="Peptidase S8 propeptide/proteinase inhibitor I9"/>
    <property type="match status" value="1"/>
</dbReference>
<feature type="domain" description="Peptidase S8/S53" evidence="8">
    <location>
        <begin position="177"/>
        <end position="407"/>
    </location>
</feature>
<dbReference type="SUPFAM" id="SSF54897">
    <property type="entry name" value="Protease propeptides/inhibitors"/>
    <property type="match status" value="1"/>
</dbReference>
<dbReference type="GO" id="GO:0006508">
    <property type="term" value="P:proteolysis"/>
    <property type="evidence" value="ECO:0007669"/>
    <property type="project" value="UniProtKB-KW"/>
</dbReference>
<reference evidence="10" key="1">
    <citation type="submission" date="2022-07" db="EMBL/GenBank/DDBJ databases">
        <title>Draft genome sequence of Zalerion maritima ATCC 34329, a (micro)plastics degrading marine fungus.</title>
        <authorList>
            <person name="Paco A."/>
            <person name="Goncalves M.F.M."/>
            <person name="Rocha-Santos T.A.P."/>
            <person name="Alves A."/>
        </authorList>
    </citation>
    <scope>NUCLEOTIDE SEQUENCE</scope>
    <source>
        <strain evidence="10">ATCC 34329</strain>
    </source>
</reference>
<keyword evidence="3 7" id="KW-0732">Signal</keyword>
<evidence type="ECO:0000313" key="10">
    <source>
        <dbReference type="EMBL" id="KAJ2895786.1"/>
    </source>
</evidence>
<dbReference type="PRINTS" id="PR00723">
    <property type="entry name" value="SUBTILISIN"/>
</dbReference>
<dbReference type="InterPro" id="IPR034193">
    <property type="entry name" value="PCSK9_ProteinaseK-like"/>
</dbReference>
<evidence type="ECO:0000256" key="5">
    <source>
        <dbReference type="ARBA" id="ARBA00022825"/>
    </source>
</evidence>
<dbReference type="InterPro" id="IPR000209">
    <property type="entry name" value="Peptidase_S8/S53_dom"/>
</dbReference>
<dbReference type="Pfam" id="PF05922">
    <property type="entry name" value="Inhibitor_I9"/>
    <property type="match status" value="1"/>
</dbReference>
<dbReference type="Pfam" id="PF00082">
    <property type="entry name" value="Peptidase_S8"/>
    <property type="match status" value="1"/>
</dbReference>
<evidence type="ECO:0000313" key="11">
    <source>
        <dbReference type="Proteomes" id="UP001201980"/>
    </source>
</evidence>
<evidence type="ECO:0000256" key="2">
    <source>
        <dbReference type="ARBA" id="ARBA00022670"/>
    </source>
</evidence>
<keyword evidence="4 6" id="KW-0378">Hydrolase</keyword>
<sequence>MRSFRNLALLGASLLALATAAPVTQEKRANIVPGKYIVTLKSGLSTRDLESHLGWVDDVHKRSLGKRDGISNGIEKKFNIDSDFSGYAGTFDEETIAQIKEDPNASTSFTPWHGGSVIWTLWYTEDGTSENEAYLAKKALTTQSSATWGLGAISHKSGSGSTYMYESSAGSGTYGYIVDTGVLITHNEFGGRASKGYNAVNAAFEDTVGHGTHVAGTVAGSTYGVSKSANIIAVKVFDGDSGYTSDILDGFSWAVNDIVSNGRTAKAAINMSLGGSYSSAVNSAVETAYQKGVVSAVAAGNSAANAANYSPASAANALTVGAVDSSLSEAYYSNYGSVLDLYAPGSSVKSAWIGSNSATNTISGTSMASPHVCGVVLYLQSVNSAGSASSVSSMVKSVANTGLLSGLGSGSPNRLAYNGNGN</sequence>
<feature type="active site" description="Charge relay system" evidence="6">
    <location>
        <position position="179"/>
    </location>
</feature>
<evidence type="ECO:0000259" key="8">
    <source>
        <dbReference type="Pfam" id="PF00082"/>
    </source>
</evidence>
<comment type="caution">
    <text evidence="10">The sequence shown here is derived from an EMBL/GenBank/DDBJ whole genome shotgun (WGS) entry which is preliminary data.</text>
</comment>
<dbReference type="PROSITE" id="PS00138">
    <property type="entry name" value="SUBTILASE_SER"/>
    <property type="match status" value="1"/>
</dbReference>
<feature type="chain" id="PRO_5041952077" evidence="7">
    <location>
        <begin position="21"/>
        <end position="422"/>
    </location>
</feature>
<dbReference type="Gene3D" id="3.40.50.200">
    <property type="entry name" value="Peptidase S8/S53 domain"/>
    <property type="match status" value="1"/>
</dbReference>
<dbReference type="PROSITE" id="PS51892">
    <property type="entry name" value="SUBTILASE"/>
    <property type="match status" value="1"/>
</dbReference>
<feature type="domain" description="Inhibitor I9" evidence="9">
    <location>
        <begin position="35"/>
        <end position="103"/>
    </location>
</feature>
<organism evidence="10 11">
    <name type="scientific">Zalerion maritima</name>
    <dbReference type="NCBI Taxonomy" id="339359"/>
    <lineage>
        <taxon>Eukaryota</taxon>
        <taxon>Fungi</taxon>
        <taxon>Dikarya</taxon>
        <taxon>Ascomycota</taxon>
        <taxon>Pezizomycotina</taxon>
        <taxon>Sordariomycetes</taxon>
        <taxon>Lulworthiomycetidae</taxon>
        <taxon>Lulworthiales</taxon>
        <taxon>Lulworthiaceae</taxon>
        <taxon>Zalerion</taxon>
    </lineage>
</organism>
<dbReference type="InterPro" id="IPR037045">
    <property type="entry name" value="S8pro/Inhibitor_I9_sf"/>
</dbReference>
<dbReference type="InterPro" id="IPR036852">
    <property type="entry name" value="Peptidase_S8/S53_dom_sf"/>
</dbReference>
<dbReference type="FunFam" id="3.40.50.200:FF:000014">
    <property type="entry name" value="Proteinase K"/>
    <property type="match status" value="1"/>
</dbReference>
<proteinExistence type="inferred from homology"/>
<comment type="similarity">
    <text evidence="1 6">Belongs to the peptidase S8 family.</text>
</comment>
<dbReference type="InterPro" id="IPR022398">
    <property type="entry name" value="Peptidase_S8_His-AS"/>
</dbReference>
<feature type="active site" description="Charge relay system" evidence="6">
    <location>
        <position position="366"/>
    </location>
</feature>
<dbReference type="InterPro" id="IPR050131">
    <property type="entry name" value="Peptidase_S8_subtilisin-like"/>
</dbReference>
<accession>A0AAD5WPT6</accession>
<evidence type="ECO:0000256" key="3">
    <source>
        <dbReference type="ARBA" id="ARBA00022729"/>
    </source>
</evidence>
<name>A0AAD5WPT6_9PEZI</name>
<keyword evidence="2 6" id="KW-0645">Protease</keyword>
<evidence type="ECO:0000256" key="7">
    <source>
        <dbReference type="SAM" id="SignalP"/>
    </source>
</evidence>
<dbReference type="PROSITE" id="PS00137">
    <property type="entry name" value="SUBTILASE_HIS"/>
    <property type="match status" value="1"/>
</dbReference>
<keyword evidence="5 6" id="KW-0720">Serine protease</keyword>
<keyword evidence="11" id="KW-1185">Reference proteome</keyword>
<dbReference type="GO" id="GO:0005576">
    <property type="term" value="C:extracellular region"/>
    <property type="evidence" value="ECO:0007669"/>
    <property type="project" value="UniProtKB-ARBA"/>
</dbReference>
<dbReference type="CDD" id="cd04077">
    <property type="entry name" value="Peptidases_S8_PCSK9_ProteinaseK_like"/>
    <property type="match status" value="1"/>
</dbReference>
<evidence type="ECO:0000256" key="1">
    <source>
        <dbReference type="ARBA" id="ARBA00011073"/>
    </source>
</evidence>
<dbReference type="EMBL" id="JAKWBI020000376">
    <property type="protein sequence ID" value="KAJ2895786.1"/>
    <property type="molecule type" value="Genomic_DNA"/>
</dbReference>
<dbReference type="AlphaFoldDB" id="A0AAD5WPT6"/>
<evidence type="ECO:0000259" key="9">
    <source>
        <dbReference type="Pfam" id="PF05922"/>
    </source>
</evidence>
<evidence type="ECO:0000256" key="4">
    <source>
        <dbReference type="ARBA" id="ARBA00022801"/>
    </source>
</evidence>
<dbReference type="InterPro" id="IPR010259">
    <property type="entry name" value="S8pro/Inhibitor_I9"/>
</dbReference>
<gene>
    <name evidence="10" type="ORF">MKZ38_006179</name>
</gene>
<dbReference type="SUPFAM" id="SSF52743">
    <property type="entry name" value="Subtilisin-like"/>
    <property type="match status" value="1"/>
</dbReference>
<evidence type="ECO:0000256" key="6">
    <source>
        <dbReference type="PROSITE-ProRule" id="PRU01240"/>
    </source>
</evidence>
<feature type="signal peptide" evidence="7">
    <location>
        <begin position="1"/>
        <end position="20"/>
    </location>
</feature>